<gene>
    <name evidence="1" type="ORF">BDV33DRAFT_210987</name>
</gene>
<evidence type="ECO:0000313" key="2">
    <source>
        <dbReference type="Proteomes" id="UP000326799"/>
    </source>
</evidence>
<reference evidence="1 2" key="1">
    <citation type="submission" date="2019-04" db="EMBL/GenBank/DDBJ databases">
        <title>Fungal friends and foes A comparative genomics study of 23 Aspergillus species from section Flavi.</title>
        <authorList>
            <consortium name="DOE Joint Genome Institute"/>
            <person name="Kjaerbolling I."/>
            <person name="Vesth T.C."/>
            <person name="Frisvad J.C."/>
            <person name="Nybo J.L."/>
            <person name="Theobald S."/>
            <person name="Kildgaard S."/>
            <person name="Petersen T.I."/>
            <person name="Kuo A."/>
            <person name="Sato A."/>
            <person name="Lyhne E.K."/>
            <person name="Kogle M.E."/>
            <person name="Wiebenga A."/>
            <person name="Kun R.S."/>
            <person name="Lubbers R.J."/>
            <person name="Makela M.R."/>
            <person name="Barry K."/>
            <person name="Chovatia M."/>
            <person name="Clum A."/>
            <person name="Daum C."/>
            <person name="Haridas S."/>
            <person name="He G."/>
            <person name="LaButti K."/>
            <person name="Lipzen A."/>
            <person name="Mondo S."/>
            <person name="Pangilinan J."/>
            <person name="Riley R."/>
            <person name="Salamov A."/>
            <person name="Simmons B.A."/>
            <person name="Magnuson J.K."/>
            <person name="Henrissat B."/>
            <person name="Mortensen U.H."/>
            <person name="Larsen T.O."/>
            <person name="De vries R.P."/>
            <person name="Grigoriev I.V."/>
            <person name="Machida M."/>
            <person name="Baker S.E."/>
            <person name="Andersen M.R."/>
        </authorList>
    </citation>
    <scope>NUCLEOTIDE SEQUENCE [LARGE SCALE GENOMIC DNA]</scope>
    <source>
        <strain evidence="1 2">CBS 126849</strain>
    </source>
</reference>
<dbReference type="EMBL" id="ML733994">
    <property type="protein sequence ID" value="KAB8212708.1"/>
    <property type="molecule type" value="Genomic_DNA"/>
</dbReference>
<evidence type="ECO:0000313" key="1">
    <source>
        <dbReference type="EMBL" id="KAB8212708.1"/>
    </source>
</evidence>
<organism evidence="1 2">
    <name type="scientific">Aspergillus novoparasiticus</name>
    <dbReference type="NCBI Taxonomy" id="986946"/>
    <lineage>
        <taxon>Eukaryota</taxon>
        <taxon>Fungi</taxon>
        <taxon>Dikarya</taxon>
        <taxon>Ascomycota</taxon>
        <taxon>Pezizomycotina</taxon>
        <taxon>Eurotiomycetes</taxon>
        <taxon>Eurotiomycetidae</taxon>
        <taxon>Eurotiales</taxon>
        <taxon>Aspergillaceae</taxon>
        <taxon>Aspergillus</taxon>
        <taxon>Aspergillus subgen. Circumdati</taxon>
    </lineage>
</organism>
<keyword evidence="2" id="KW-1185">Reference proteome</keyword>
<dbReference type="AlphaFoldDB" id="A0A5N6E5R1"/>
<sequence length="444" mass="51281">MQTITWQRDLGFLMQHGGFYEEVTAIFHHDRRMEMFYPDIQTTRPPLPTIDKDLQKRDQIRSSAFRVYGFGAEVHTDKYDRPYTGLDTNRESVEASRAFRLAKIVYDKIPCAQRFVANKLTKTLWNFISSFELTQGPNTPLDLNALKYDAGLLVKPNSLVSSYWCGIHRHICSEHSPLDRFQLMIWLCTLGFAENCNMAVLETLAALHAVREMASISLPQHDSYTLEQGYQFDQGIIVSRIQPAQLTLTPESNISRQPYETTKQFKSRCSILRKKNRNKVRDWFVSELRSQWPARSATLPSTQDNPRFSDYFDTWQAMESVNQMFYVWFSNCAFRGYLETIAQVLCHQPVHSVEMSAMRASPLYIASSPREKCGFLSVDDLLGPSPPVLDVEQPYLEKLLYSNPIAGNLTRPLVQFVSALASQSRSHFEMRWTTINWGRYSWST</sequence>
<protein>
    <submittedName>
        <fullName evidence="1">Uncharacterized protein</fullName>
    </submittedName>
</protein>
<proteinExistence type="predicted"/>
<name>A0A5N6E5R1_9EURO</name>
<dbReference type="Proteomes" id="UP000326799">
    <property type="component" value="Unassembled WGS sequence"/>
</dbReference>
<accession>A0A5N6E5R1</accession>